<evidence type="ECO:0000313" key="4">
    <source>
        <dbReference type="EMBL" id="CAI2168466.1"/>
    </source>
</evidence>
<evidence type="ECO:0000313" key="5">
    <source>
        <dbReference type="Proteomes" id="UP001153678"/>
    </source>
</evidence>
<dbReference type="EMBL" id="CAMKVN010000488">
    <property type="protein sequence ID" value="CAI2168466.1"/>
    <property type="molecule type" value="Genomic_DNA"/>
</dbReference>
<dbReference type="InterPro" id="IPR009071">
    <property type="entry name" value="HMG_box_dom"/>
</dbReference>
<feature type="region of interest" description="Disordered" evidence="2">
    <location>
        <begin position="167"/>
        <end position="189"/>
    </location>
</feature>
<feature type="domain" description="HMG box" evidence="3">
    <location>
        <begin position="41"/>
        <end position="104"/>
    </location>
</feature>
<feature type="DNA-binding region" description="HMG box" evidence="1">
    <location>
        <begin position="41"/>
        <end position="104"/>
    </location>
</feature>
<dbReference type="InterPro" id="IPR036910">
    <property type="entry name" value="HMG_box_dom_sf"/>
</dbReference>
<dbReference type="Gene3D" id="1.10.30.10">
    <property type="entry name" value="High mobility group box domain"/>
    <property type="match status" value="1"/>
</dbReference>
<dbReference type="AlphaFoldDB" id="A0A9W4SG79"/>
<dbReference type="PROSITE" id="PS50118">
    <property type="entry name" value="HMG_BOX_2"/>
    <property type="match status" value="1"/>
</dbReference>
<sequence length="189" mass="22022">MLDFVHYQDGATSIPEDIDVQLPLRLFDDDLLAKPRRGRIPTRPPNNFLIFRTAYTRVLQSRGFWDLRMREVTRRAAKAWSDASADVKAECRRLASHAKKRHEEVYGPPPKRTRKRRPNNARIEDDTEQIPIPDAIVYPTPQPTSFYFEDIIAPPYNWQPEMYGMFSPSTTESEDSSNNQQYNTIYSSL</sequence>
<evidence type="ECO:0000259" key="3">
    <source>
        <dbReference type="PROSITE" id="PS50118"/>
    </source>
</evidence>
<evidence type="ECO:0000256" key="1">
    <source>
        <dbReference type="PROSITE-ProRule" id="PRU00267"/>
    </source>
</evidence>
<evidence type="ECO:0000256" key="2">
    <source>
        <dbReference type="SAM" id="MobiDB-lite"/>
    </source>
</evidence>
<reference evidence="4" key="1">
    <citation type="submission" date="2022-08" db="EMBL/GenBank/DDBJ databases">
        <authorList>
            <person name="Kallberg Y."/>
            <person name="Tangrot J."/>
            <person name="Rosling A."/>
        </authorList>
    </citation>
    <scope>NUCLEOTIDE SEQUENCE</scope>
    <source>
        <strain evidence="4">Wild A</strain>
    </source>
</reference>
<dbReference type="GO" id="GO:0003677">
    <property type="term" value="F:DNA binding"/>
    <property type="evidence" value="ECO:0007669"/>
    <property type="project" value="UniProtKB-UniRule"/>
</dbReference>
<dbReference type="SUPFAM" id="SSF47095">
    <property type="entry name" value="HMG-box"/>
    <property type="match status" value="1"/>
</dbReference>
<dbReference type="Proteomes" id="UP001153678">
    <property type="component" value="Unassembled WGS sequence"/>
</dbReference>
<feature type="region of interest" description="Disordered" evidence="2">
    <location>
        <begin position="98"/>
        <end position="126"/>
    </location>
</feature>
<keyword evidence="1" id="KW-0238">DNA-binding</keyword>
<accession>A0A9W4SG79</accession>
<dbReference type="GO" id="GO:0005634">
    <property type="term" value="C:nucleus"/>
    <property type="evidence" value="ECO:0007669"/>
    <property type="project" value="UniProtKB-UniRule"/>
</dbReference>
<gene>
    <name evidence="4" type="ORF">FWILDA_LOCUS3595</name>
</gene>
<keyword evidence="1" id="KW-0539">Nucleus</keyword>
<proteinExistence type="predicted"/>
<organism evidence="4 5">
    <name type="scientific">Funneliformis geosporum</name>
    <dbReference type="NCBI Taxonomy" id="1117311"/>
    <lineage>
        <taxon>Eukaryota</taxon>
        <taxon>Fungi</taxon>
        <taxon>Fungi incertae sedis</taxon>
        <taxon>Mucoromycota</taxon>
        <taxon>Glomeromycotina</taxon>
        <taxon>Glomeromycetes</taxon>
        <taxon>Glomerales</taxon>
        <taxon>Glomeraceae</taxon>
        <taxon>Funneliformis</taxon>
    </lineage>
</organism>
<name>A0A9W4SG79_9GLOM</name>
<dbReference type="Pfam" id="PF00505">
    <property type="entry name" value="HMG_box"/>
    <property type="match status" value="1"/>
</dbReference>
<keyword evidence="5" id="KW-1185">Reference proteome</keyword>
<protein>
    <submittedName>
        <fullName evidence="4">18365_t:CDS:1</fullName>
    </submittedName>
</protein>
<dbReference type="OrthoDB" id="2350136at2759"/>
<comment type="caution">
    <text evidence="4">The sequence shown here is derived from an EMBL/GenBank/DDBJ whole genome shotgun (WGS) entry which is preliminary data.</text>
</comment>